<accession>A0A0R3MP27</accession>
<keyword evidence="1" id="KW-0812">Transmembrane</keyword>
<reference evidence="2 3" key="1">
    <citation type="submission" date="2014-03" db="EMBL/GenBank/DDBJ databases">
        <title>Bradyrhizobium valentinum sp. nov., isolated from effective nodules of Lupinus mariae-josephae, a lupine endemic of basic-lime soils in Eastern Spain.</title>
        <authorList>
            <person name="Duran D."/>
            <person name="Rey L."/>
            <person name="Navarro A."/>
            <person name="Busquets A."/>
            <person name="Imperial J."/>
            <person name="Ruiz-Argueso T."/>
        </authorList>
    </citation>
    <scope>NUCLEOTIDE SEQUENCE [LARGE SCALE GENOMIC DNA]</scope>
    <source>
        <strain evidence="2 3">CCBAU 23086</strain>
    </source>
</reference>
<evidence type="ECO:0000256" key="1">
    <source>
        <dbReference type="SAM" id="Phobius"/>
    </source>
</evidence>
<name>A0A0R3MP27_9BRAD</name>
<gene>
    <name evidence="2" type="ORF">CQ14_34450</name>
</gene>
<dbReference type="RefSeq" id="WP_057860838.1">
    <property type="nucleotide sequence ID" value="NZ_LLYB01000093.1"/>
</dbReference>
<sequence length="361" mass="39488">MAGRRLSLRTLVFFGGAMLMLVLAVVTAVLYTAALQRRAEELRVEKLTTRGELSANLLARRLHGVWMDVARLATLIDSTNPASAREQIQFMSRLDTRYSWLGVSNLEGKVLAATDGTLEGERVEQEPWFRQGLDVTAAIDGNGAHDPAHLPPASMESSRSIDLAAPVQHAGSVTGVVGAQLNWNWVLEGMADLQAPGIEPVLLSRDRLVLFGPPDLVNKPLNIGSALAADRVNSSSLRERWPDGKDYFTVTVPMIGLADLPNLGWSLLIRQNADDAMAPTRELIRSFWVMLGTGALTALALLYLAAQWLRTPLRRLSEAAEAIVRDPASRAPYAETRFEEAARLSNALARMQSKLMDRSTS</sequence>
<feature type="transmembrane region" description="Helical" evidence="1">
    <location>
        <begin position="247"/>
        <end position="267"/>
    </location>
</feature>
<evidence type="ECO:0000313" key="2">
    <source>
        <dbReference type="EMBL" id="KRR19685.1"/>
    </source>
</evidence>
<evidence type="ECO:0000313" key="3">
    <source>
        <dbReference type="Proteomes" id="UP000051660"/>
    </source>
</evidence>
<keyword evidence="1" id="KW-0472">Membrane</keyword>
<dbReference type="Gene3D" id="6.10.340.10">
    <property type="match status" value="1"/>
</dbReference>
<evidence type="ECO:0008006" key="4">
    <source>
        <dbReference type="Google" id="ProtNLM"/>
    </source>
</evidence>
<dbReference type="Proteomes" id="UP000051660">
    <property type="component" value="Unassembled WGS sequence"/>
</dbReference>
<dbReference type="AlphaFoldDB" id="A0A0R3MP27"/>
<organism evidence="2 3">
    <name type="scientific">Bradyrhizobium lablabi</name>
    <dbReference type="NCBI Taxonomy" id="722472"/>
    <lineage>
        <taxon>Bacteria</taxon>
        <taxon>Pseudomonadati</taxon>
        <taxon>Pseudomonadota</taxon>
        <taxon>Alphaproteobacteria</taxon>
        <taxon>Hyphomicrobiales</taxon>
        <taxon>Nitrobacteraceae</taxon>
        <taxon>Bradyrhizobium</taxon>
    </lineage>
</organism>
<protein>
    <recommendedName>
        <fullName evidence="4">HAMP domain-containing protein</fullName>
    </recommendedName>
</protein>
<dbReference type="OrthoDB" id="9812260at2"/>
<dbReference type="Gene3D" id="3.30.450.20">
    <property type="entry name" value="PAS domain"/>
    <property type="match status" value="1"/>
</dbReference>
<keyword evidence="1" id="KW-1133">Transmembrane helix</keyword>
<comment type="caution">
    <text evidence="2">The sequence shown here is derived from an EMBL/GenBank/DDBJ whole genome shotgun (WGS) entry which is preliminary data.</text>
</comment>
<feature type="transmembrane region" description="Helical" evidence="1">
    <location>
        <begin position="12"/>
        <end position="33"/>
    </location>
</feature>
<proteinExistence type="predicted"/>
<feature type="transmembrane region" description="Helical" evidence="1">
    <location>
        <begin position="287"/>
        <end position="306"/>
    </location>
</feature>
<dbReference type="EMBL" id="LLYB01000093">
    <property type="protein sequence ID" value="KRR19685.1"/>
    <property type="molecule type" value="Genomic_DNA"/>
</dbReference>